<name>A0ABY2XY73_9HYPH</name>
<evidence type="ECO:0000313" key="3">
    <source>
        <dbReference type="Proteomes" id="UP000312784"/>
    </source>
</evidence>
<dbReference type="EMBL" id="VEWL01000029">
    <property type="protein sequence ID" value="TNV09317.1"/>
    <property type="molecule type" value="Genomic_DNA"/>
</dbReference>
<evidence type="ECO:0000256" key="1">
    <source>
        <dbReference type="SAM" id="MobiDB-lite"/>
    </source>
</evidence>
<evidence type="ECO:0000313" key="2">
    <source>
        <dbReference type="EMBL" id="TNV09317.1"/>
    </source>
</evidence>
<keyword evidence="3" id="KW-1185">Reference proteome</keyword>
<reference evidence="2 3" key="1">
    <citation type="submission" date="2019-06" db="EMBL/GenBank/DDBJ databases">
        <title>Ochrobactrum cricket sp.nov., isolated from the insect Teleogryllus occipitalis living in deserted cropland.</title>
        <authorList>
            <person name="Hu M."/>
        </authorList>
    </citation>
    <scope>NUCLEOTIDE SEQUENCE [LARGE SCALE GENOMIC DNA]</scope>
    <source>
        <strain evidence="2 3">LCB8</strain>
    </source>
</reference>
<sequence>MTAERAVAHAAARAAAVARSRTSAARSPSAAPAPAVAPAQTVALAQTGQGPSVSNLRVAFVRAAGLACPCSAVSHAVANAEWAFRALKRIPIHVQRRRRDTRPLGGLLTRSGKMRASKRALNPVAIPSRIALPKGTPFVGMGADASRPKALRRSGSAFLNVFPPMAPRRLMTVRVFGATGPVQLSSRSAVAARRGCGPPQTTAPPPPARGGKGVRAGQRFHKRR</sequence>
<proteinExistence type="predicted"/>
<organism evidence="2 3">
    <name type="scientific">Ochrobactrum teleogrylli</name>
    <dbReference type="NCBI Taxonomy" id="2479765"/>
    <lineage>
        <taxon>Bacteria</taxon>
        <taxon>Pseudomonadati</taxon>
        <taxon>Pseudomonadota</taxon>
        <taxon>Alphaproteobacteria</taxon>
        <taxon>Hyphomicrobiales</taxon>
        <taxon>Brucellaceae</taxon>
        <taxon>Brucella/Ochrobactrum group</taxon>
        <taxon>Ochrobactrum</taxon>
    </lineage>
</organism>
<accession>A0ABY2XY73</accession>
<feature type="region of interest" description="Disordered" evidence="1">
    <location>
        <begin position="189"/>
        <end position="224"/>
    </location>
</feature>
<dbReference type="RefSeq" id="WP_140026448.1">
    <property type="nucleotide sequence ID" value="NZ_VEWL01000029.1"/>
</dbReference>
<protein>
    <submittedName>
        <fullName evidence="2">Uncharacterized protein</fullName>
    </submittedName>
</protein>
<comment type="caution">
    <text evidence="2">The sequence shown here is derived from an EMBL/GenBank/DDBJ whole genome shotgun (WGS) entry which is preliminary data.</text>
</comment>
<dbReference type="Proteomes" id="UP000312784">
    <property type="component" value="Unassembled WGS sequence"/>
</dbReference>
<gene>
    <name evidence="2" type="ORF">FIC94_22155</name>
</gene>